<feature type="compositionally biased region" description="Basic and acidic residues" evidence="1">
    <location>
        <begin position="727"/>
        <end position="737"/>
    </location>
</feature>
<proteinExistence type="predicted"/>
<feature type="compositionally biased region" description="Basic and acidic residues" evidence="1">
    <location>
        <begin position="415"/>
        <end position="429"/>
    </location>
</feature>
<feature type="region of interest" description="Disordered" evidence="1">
    <location>
        <begin position="699"/>
        <end position="773"/>
    </location>
</feature>
<feature type="compositionally biased region" description="Polar residues" evidence="1">
    <location>
        <begin position="546"/>
        <end position="563"/>
    </location>
</feature>
<feature type="region of interest" description="Disordered" evidence="1">
    <location>
        <begin position="406"/>
        <end position="429"/>
    </location>
</feature>
<comment type="caution">
    <text evidence="2">The sequence shown here is derived from an EMBL/GenBank/DDBJ whole genome shotgun (WGS) entry which is preliminary data.</text>
</comment>
<feature type="region of interest" description="Disordered" evidence="1">
    <location>
        <begin position="73"/>
        <end position="191"/>
    </location>
</feature>
<dbReference type="AlphaFoldDB" id="A0A5J4WNP6"/>
<evidence type="ECO:0000313" key="2">
    <source>
        <dbReference type="EMBL" id="KAA6395819.1"/>
    </source>
</evidence>
<feature type="compositionally biased region" description="Polar residues" evidence="1">
    <location>
        <begin position="587"/>
        <end position="597"/>
    </location>
</feature>
<protein>
    <submittedName>
        <fullName evidence="2">Uncharacterized protein</fullName>
    </submittedName>
</protein>
<dbReference type="Proteomes" id="UP000324800">
    <property type="component" value="Unassembled WGS sequence"/>
</dbReference>
<feature type="compositionally biased region" description="Polar residues" evidence="1">
    <location>
        <begin position="699"/>
        <end position="709"/>
    </location>
</feature>
<reference evidence="2 3" key="1">
    <citation type="submission" date="2019-03" db="EMBL/GenBank/DDBJ databases">
        <title>Single cell metagenomics reveals metabolic interactions within the superorganism composed of flagellate Streblomastix strix and complex community of Bacteroidetes bacteria on its surface.</title>
        <authorList>
            <person name="Treitli S.C."/>
            <person name="Kolisko M."/>
            <person name="Husnik F."/>
            <person name="Keeling P."/>
            <person name="Hampl V."/>
        </authorList>
    </citation>
    <scope>NUCLEOTIDE SEQUENCE [LARGE SCALE GENOMIC DNA]</scope>
    <source>
        <strain evidence="2">ST1C</strain>
    </source>
</reference>
<feature type="compositionally biased region" description="Polar residues" evidence="1">
    <location>
        <begin position="740"/>
        <end position="757"/>
    </location>
</feature>
<feature type="compositionally biased region" description="Low complexity" evidence="1">
    <location>
        <begin position="166"/>
        <end position="177"/>
    </location>
</feature>
<evidence type="ECO:0000313" key="3">
    <source>
        <dbReference type="Proteomes" id="UP000324800"/>
    </source>
</evidence>
<organism evidence="2 3">
    <name type="scientific">Streblomastix strix</name>
    <dbReference type="NCBI Taxonomy" id="222440"/>
    <lineage>
        <taxon>Eukaryota</taxon>
        <taxon>Metamonada</taxon>
        <taxon>Preaxostyla</taxon>
        <taxon>Oxymonadida</taxon>
        <taxon>Streblomastigidae</taxon>
        <taxon>Streblomastix</taxon>
    </lineage>
</organism>
<name>A0A5J4WNP6_9EUKA</name>
<feature type="region of interest" description="Disordered" evidence="1">
    <location>
        <begin position="660"/>
        <end position="682"/>
    </location>
</feature>
<accession>A0A5J4WNP6</accession>
<sequence length="798" mass="92876">MSQSDNFEQKQDDPDENSEKEEKFLSPDEPGQIGTPGTQELEDDSYQELTLEEHHIVKQTIITNYYEQGVQEIGDEYETGENNNQQNDIEPEYKQKPEADQSDQELDSDDDDDDDDRDDSDNLDQKDEDDEKDDQGEKLQFEQNSNEENETDQGSEQLSPITQTPDSLFDSQSFDSQGDQEHSPNTPELQETEIVKQVVLNESKNQLVDEKEDLQEETKPRISIAQLQPLPKYLNIKSIWGNKSSIQRLIEERNQLLIDDWNRNTTIRRLEFIVKMKENENERLLKELRNFKKNAIRLDQTKTNHMKLMMSKLAKLRAEKMELQNLVGFETNWLNEDKEKEEKEQIKKINESEEDLRKKQEQEKLFEEEKNQVAERKKRFEAKQREWEKSKQELKKRIQALEIETKGLDEEDEKEDHKKQEQNLGKAKDMEVQISELQKPHNKNVTNNNNLQQDYNQQYFERNVDIMATLADVLEQIQRSGDIQIESNKKMDRRLAILGRYVRKAWKGQGNKDETEEKDDLYNKDRKTNFAREKPSPSSYAAFISGDNSLNSNDKLSGLGSLTENKKENEDPYLYGQNQKHKRVVSDLNNTYSQPKGQNEARTRKEKHKQKKGQYPQGELVRTSVFQGGRRQPTPVRRADEDEWLAQASLAAHMRNQIKVRSQSPSIQEGNKLVQSKSPSPKTQIKTIVTQLQDILTKADQSPQNSYSQKDQDVKDFQAQELITQDSEDRKEKKGEKISPLTNKQSIIHSSLSSGQQEKAPIAELRQDNHQKLKQPIKTTALFTRTHAAAVKGQVKKK</sequence>
<feature type="compositionally biased region" description="Polar residues" evidence="1">
    <location>
        <begin position="154"/>
        <end position="165"/>
    </location>
</feature>
<dbReference type="EMBL" id="SNRW01001585">
    <property type="protein sequence ID" value="KAA6395819.1"/>
    <property type="molecule type" value="Genomic_DNA"/>
</dbReference>
<feature type="region of interest" description="Disordered" evidence="1">
    <location>
        <begin position="527"/>
        <end position="616"/>
    </location>
</feature>
<feature type="compositionally biased region" description="Acidic residues" evidence="1">
    <location>
        <begin position="100"/>
        <end position="134"/>
    </location>
</feature>
<gene>
    <name evidence="2" type="ORF">EZS28_008656</name>
</gene>
<evidence type="ECO:0000256" key="1">
    <source>
        <dbReference type="SAM" id="MobiDB-lite"/>
    </source>
</evidence>
<feature type="region of interest" description="Disordered" evidence="1">
    <location>
        <begin position="1"/>
        <end position="50"/>
    </location>
</feature>